<gene>
    <name evidence="1" type="ORF">BI308_20635</name>
</gene>
<protein>
    <submittedName>
        <fullName evidence="1">Uncharacterized protein</fullName>
    </submittedName>
</protein>
<evidence type="ECO:0000313" key="2">
    <source>
        <dbReference type="Proteomes" id="UP000183940"/>
    </source>
</evidence>
<reference evidence="1" key="1">
    <citation type="submission" date="2016-10" db="EMBL/GenBank/DDBJ databases">
        <title>CRISPR-Cas defence system in Roseofilum reptotaenium: evidence of a bacteriophage-cyanobacterium arms race in the coral black band disease.</title>
        <authorList>
            <person name="Buerger P."/>
            <person name="Wood-Charlson E.M."/>
            <person name="Weynberg K.D."/>
            <person name="Willis B."/>
            <person name="Van Oppen M.J."/>
        </authorList>
    </citation>
    <scope>NUCLEOTIDE SEQUENCE [LARGE SCALE GENOMIC DNA]</scope>
    <source>
        <strain evidence="1">AO1-A</strain>
    </source>
</reference>
<sequence>MNNIEGNCIIVDRATFPKKLEALLEPDPKAFMAILFITIESIAEGKFSKDEESELLSNGWDQFLQNFSLPCECLRAGWREFWVLIEGDDREKVVKAFKEIFAIWDKNSKPNLWHVCFTNFNEVQNRDTEALQYFYTVAVNIVDYSTRNPPEKLFEVHIDSKSHTTIL</sequence>
<name>A0A1L9QLX6_9CYAN</name>
<dbReference type="Proteomes" id="UP000183940">
    <property type="component" value="Unassembled WGS sequence"/>
</dbReference>
<keyword evidence="2" id="KW-1185">Reference proteome</keyword>
<organism evidence="1 2">
    <name type="scientific">Roseofilum reptotaenium AO1-A</name>
    <dbReference type="NCBI Taxonomy" id="1925591"/>
    <lineage>
        <taxon>Bacteria</taxon>
        <taxon>Bacillati</taxon>
        <taxon>Cyanobacteriota</taxon>
        <taxon>Cyanophyceae</taxon>
        <taxon>Desertifilales</taxon>
        <taxon>Desertifilaceae</taxon>
        <taxon>Roseofilum</taxon>
    </lineage>
</organism>
<comment type="caution">
    <text evidence="1">The sequence shown here is derived from an EMBL/GenBank/DDBJ whole genome shotgun (WGS) entry which is preliminary data.</text>
</comment>
<dbReference type="EMBL" id="MLAW01000047">
    <property type="protein sequence ID" value="OJJ20705.1"/>
    <property type="molecule type" value="Genomic_DNA"/>
</dbReference>
<proteinExistence type="predicted"/>
<dbReference type="AlphaFoldDB" id="A0A1L9QLX6"/>
<accession>A0A1L9QLX6</accession>
<evidence type="ECO:0000313" key="1">
    <source>
        <dbReference type="EMBL" id="OJJ20705.1"/>
    </source>
</evidence>